<dbReference type="InterPro" id="IPR021266">
    <property type="entry name" value="Kdo_hydroxlase"/>
</dbReference>
<name>A0A2N9AJ37_METEX</name>
<evidence type="ECO:0000313" key="2">
    <source>
        <dbReference type="Proteomes" id="UP000233769"/>
    </source>
</evidence>
<sequence>MPQRAGMLAEREPVGYTAHHPIVREMPAMISPVLPVSRAEAVPGAPGLVEALESGSVLVFRDLDFPFDAFEQRFVERPFADGKAKNVAIRNETAELRGGAGSAEEQARLRDLLVRYRRFAENLIDTYLPAYREKVSLAGTSYRPFDVDKRKLSWRRDDTRMHVDAFPSNPIGERRILRIFRNINAEGQPRLWRVGEDFGSMAEKFLPKLPGYSGLSASVLAALKITKAKRSEYDHLMLHLHDALKRDLDYQANAPQADVRFQPGETWVTFSDLVMHGAMGGRYMLEQTAYIAVADQADPEKSPQRILAKKLGRPLKH</sequence>
<evidence type="ECO:0008006" key="3">
    <source>
        <dbReference type="Google" id="ProtNLM"/>
    </source>
</evidence>
<protein>
    <recommendedName>
        <fullName evidence="3">3-deoxy-D-manno-oct-2-ulosonic acid (Kdo) hydroxylase</fullName>
    </recommendedName>
</protein>
<dbReference type="Pfam" id="PF11004">
    <property type="entry name" value="Kdo_hydroxy"/>
    <property type="match status" value="1"/>
</dbReference>
<evidence type="ECO:0000313" key="1">
    <source>
        <dbReference type="EMBL" id="SOR27359.1"/>
    </source>
</evidence>
<gene>
    <name evidence="1" type="ORF">TK0001_0757</name>
</gene>
<organism evidence="1 2">
    <name type="scientific">Methylorubrum extorquens</name>
    <name type="common">Methylobacterium dichloromethanicum</name>
    <name type="synonym">Methylobacterium extorquens</name>
    <dbReference type="NCBI Taxonomy" id="408"/>
    <lineage>
        <taxon>Bacteria</taxon>
        <taxon>Pseudomonadati</taxon>
        <taxon>Pseudomonadota</taxon>
        <taxon>Alphaproteobacteria</taxon>
        <taxon>Hyphomicrobiales</taxon>
        <taxon>Methylobacteriaceae</taxon>
        <taxon>Methylorubrum</taxon>
    </lineage>
</organism>
<accession>A0A2N9AJ37</accession>
<dbReference type="EMBL" id="LT962688">
    <property type="protein sequence ID" value="SOR27359.1"/>
    <property type="molecule type" value="Genomic_DNA"/>
</dbReference>
<dbReference type="AlphaFoldDB" id="A0A2N9AJ37"/>
<reference evidence="2" key="1">
    <citation type="submission" date="2017-10" db="EMBL/GenBank/DDBJ databases">
        <authorList>
            <person name="Regsiter A."/>
            <person name="William W."/>
        </authorList>
    </citation>
    <scope>NUCLEOTIDE SEQUENCE [LARGE SCALE GENOMIC DNA]</scope>
</reference>
<dbReference type="Proteomes" id="UP000233769">
    <property type="component" value="Chromosome tk0001"/>
</dbReference>
<proteinExistence type="predicted"/>